<keyword evidence="6" id="KW-0969">Cilium</keyword>
<name>A0A9D2HCE2_9BACT</name>
<evidence type="ECO:0000313" key="7">
    <source>
        <dbReference type="Proteomes" id="UP000824225"/>
    </source>
</evidence>
<reference evidence="6" key="2">
    <citation type="submission" date="2021-04" db="EMBL/GenBank/DDBJ databases">
        <authorList>
            <person name="Gilroy R."/>
        </authorList>
    </citation>
    <scope>NUCLEOTIDE SEQUENCE</scope>
    <source>
        <strain evidence="6">CHK186-16707</strain>
    </source>
</reference>
<evidence type="ECO:0000256" key="2">
    <source>
        <dbReference type="ARBA" id="ARBA00009272"/>
    </source>
</evidence>
<dbReference type="PRINTS" id="PR01006">
    <property type="entry name" value="FLGHOOKFLIE"/>
</dbReference>
<dbReference type="GO" id="GO:0003774">
    <property type="term" value="F:cytoskeletal motor activity"/>
    <property type="evidence" value="ECO:0007669"/>
    <property type="project" value="InterPro"/>
</dbReference>
<keyword evidence="3 4" id="KW-0975">Bacterial flagellum</keyword>
<dbReference type="PANTHER" id="PTHR34653">
    <property type="match status" value="1"/>
</dbReference>
<evidence type="ECO:0000313" key="6">
    <source>
        <dbReference type="EMBL" id="HJA08647.1"/>
    </source>
</evidence>
<dbReference type="GO" id="GO:0005198">
    <property type="term" value="F:structural molecule activity"/>
    <property type="evidence" value="ECO:0007669"/>
    <property type="project" value="UniProtKB-UniRule"/>
</dbReference>
<dbReference type="GO" id="GO:0009425">
    <property type="term" value="C:bacterial-type flagellum basal body"/>
    <property type="evidence" value="ECO:0007669"/>
    <property type="project" value="UniProtKB-SubCell"/>
</dbReference>
<comment type="caution">
    <text evidence="6">The sequence shown here is derived from an EMBL/GenBank/DDBJ whole genome shotgun (WGS) entry which is preliminary data.</text>
</comment>
<keyword evidence="6" id="KW-0966">Cell projection</keyword>
<dbReference type="HAMAP" id="MF_00724">
    <property type="entry name" value="FliE"/>
    <property type="match status" value="1"/>
</dbReference>
<dbReference type="InterPro" id="IPR001624">
    <property type="entry name" value="FliE"/>
</dbReference>
<dbReference type="Proteomes" id="UP000824225">
    <property type="component" value="Unassembled WGS sequence"/>
</dbReference>
<organism evidence="6 7">
    <name type="scientific">Candidatus Mailhella merdigallinarum</name>
    <dbReference type="NCBI Taxonomy" id="2838658"/>
    <lineage>
        <taxon>Bacteria</taxon>
        <taxon>Pseudomonadati</taxon>
        <taxon>Thermodesulfobacteriota</taxon>
        <taxon>Desulfovibrionia</taxon>
        <taxon>Desulfovibrionales</taxon>
        <taxon>Desulfovibrionaceae</taxon>
        <taxon>Mailhella</taxon>
    </lineage>
</organism>
<proteinExistence type="inferred from homology"/>
<dbReference type="PANTHER" id="PTHR34653:SF1">
    <property type="entry name" value="FLAGELLAR HOOK-BASAL BODY COMPLEX PROTEIN FLIE"/>
    <property type="match status" value="1"/>
</dbReference>
<reference evidence="6" key="1">
    <citation type="journal article" date="2021" name="PeerJ">
        <title>Extensive microbial diversity within the chicken gut microbiome revealed by metagenomics and culture.</title>
        <authorList>
            <person name="Gilroy R."/>
            <person name="Ravi A."/>
            <person name="Getino M."/>
            <person name="Pursley I."/>
            <person name="Horton D.L."/>
            <person name="Alikhan N.F."/>
            <person name="Baker D."/>
            <person name="Gharbi K."/>
            <person name="Hall N."/>
            <person name="Watson M."/>
            <person name="Adriaenssens E.M."/>
            <person name="Foster-Nyarko E."/>
            <person name="Jarju S."/>
            <person name="Secka A."/>
            <person name="Antonio M."/>
            <person name="Oren A."/>
            <person name="Chaudhuri R.R."/>
            <person name="La Ragione R."/>
            <person name="Hildebrand F."/>
            <person name="Pallen M.J."/>
        </authorList>
    </citation>
    <scope>NUCLEOTIDE SEQUENCE</scope>
    <source>
        <strain evidence="6">CHK186-16707</strain>
    </source>
</reference>
<dbReference type="EMBL" id="DXAN01000019">
    <property type="protein sequence ID" value="HJA08647.1"/>
    <property type="molecule type" value="Genomic_DNA"/>
</dbReference>
<evidence type="ECO:0000256" key="1">
    <source>
        <dbReference type="ARBA" id="ARBA00004117"/>
    </source>
</evidence>
<evidence type="ECO:0000256" key="3">
    <source>
        <dbReference type="ARBA" id="ARBA00023143"/>
    </source>
</evidence>
<comment type="similarity">
    <text evidence="2 4">Belongs to the FliE family.</text>
</comment>
<evidence type="ECO:0000256" key="5">
    <source>
        <dbReference type="NCBIfam" id="TIGR00205"/>
    </source>
</evidence>
<sequence length="113" mass="12076">MSIIAATGLQAYNNALADFAKARNQVQKSASDIAGAKPAAVPGFADTLRDSLTTVNDMQSQKSAMIQSFASGETQNVHELMITMQKAGLAVNLTAAVRNKVLEAYRELSKLQF</sequence>
<dbReference type="GO" id="GO:0071973">
    <property type="term" value="P:bacterial-type flagellum-dependent cell motility"/>
    <property type="evidence" value="ECO:0007669"/>
    <property type="project" value="InterPro"/>
</dbReference>
<accession>A0A9D2HCE2</accession>
<gene>
    <name evidence="4 6" type="primary">fliE</name>
    <name evidence="6" type="ORF">H9962_05600</name>
</gene>
<dbReference type="AlphaFoldDB" id="A0A9D2HCE2"/>
<keyword evidence="6" id="KW-0282">Flagellum</keyword>
<comment type="subcellular location">
    <subcellularLocation>
        <location evidence="1 4">Bacterial flagellum basal body</location>
    </subcellularLocation>
</comment>
<protein>
    <recommendedName>
        <fullName evidence="4 5">Flagellar hook-basal body complex protein FliE</fullName>
    </recommendedName>
</protein>
<evidence type="ECO:0000256" key="4">
    <source>
        <dbReference type="HAMAP-Rule" id="MF_00724"/>
    </source>
</evidence>
<dbReference type="Pfam" id="PF02049">
    <property type="entry name" value="FliE"/>
    <property type="match status" value="1"/>
</dbReference>
<dbReference type="NCBIfam" id="TIGR00205">
    <property type="entry name" value="fliE"/>
    <property type="match status" value="1"/>
</dbReference>